<dbReference type="Proteomes" id="UP001474421">
    <property type="component" value="Unassembled WGS sequence"/>
</dbReference>
<name>A0AAW1BMQ7_CROAD</name>
<gene>
    <name evidence="1" type="ORF">NXF25_008156</name>
</gene>
<organism evidence="1 2">
    <name type="scientific">Crotalus adamanteus</name>
    <name type="common">Eastern diamondback rattlesnake</name>
    <dbReference type="NCBI Taxonomy" id="8729"/>
    <lineage>
        <taxon>Eukaryota</taxon>
        <taxon>Metazoa</taxon>
        <taxon>Chordata</taxon>
        <taxon>Craniata</taxon>
        <taxon>Vertebrata</taxon>
        <taxon>Euteleostomi</taxon>
        <taxon>Lepidosauria</taxon>
        <taxon>Squamata</taxon>
        <taxon>Bifurcata</taxon>
        <taxon>Unidentata</taxon>
        <taxon>Episquamata</taxon>
        <taxon>Toxicofera</taxon>
        <taxon>Serpentes</taxon>
        <taxon>Colubroidea</taxon>
        <taxon>Viperidae</taxon>
        <taxon>Crotalinae</taxon>
        <taxon>Crotalus</taxon>
    </lineage>
</organism>
<evidence type="ECO:0000313" key="2">
    <source>
        <dbReference type="Proteomes" id="UP001474421"/>
    </source>
</evidence>
<evidence type="ECO:0000313" key="1">
    <source>
        <dbReference type="EMBL" id="KAK9403329.1"/>
    </source>
</evidence>
<reference evidence="1 2" key="1">
    <citation type="journal article" date="2024" name="Proc. Natl. Acad. Sci. U.S.A.">
        <title>The genetic regulatory architecture and epigenomic basis for age-related changes in rattlesnake venom.</title>
        <authorList>
            <person name="Hogan M.P."/>
            <person name="Holding M.L."/>
            <person name="Nystrom G.S."/>
            <person name="Colston T.J."/>
            <person name="Bartlett D.A."/>
            <person name="Mason A.J."/>
            <person name="Ellsworth S.A."/>
            <person name="Rautsaw R.M."/>
            <person name="Lawrence K.C."/>
            <person name="Strickland J.L."/>
            <person name="He B."/>
            <person name="Fraser P."/>
            <person name="Margres M.J."/>
            <person name="Gilbert D.M."/>
            <person name="Gibbs H.L."/>
            <person name="Parkinson C.L."/>
            <person name="Rokyta D.R."/>
        </authorList>
    </citation>
    <scope>NUCLEOTIDE SEQUENCE [LARGE SCALE GENOMIC DNA]</scope>
    <source>
        <strain evidence="1">DRR0105</strain>
    </source>
</reference>
<dbReference type="EMBL" id="JAOTOJ010000003">
    <property type="protein sequence ID" value="KAK9403329.1"/>
    <property type="molecule type" value="Genomic_DNA"/>
</dbReference>
<accession>A0AAW1BMQ7</accession>
<protein>
    <submittedName>
        <fullName evidence="1">Nucleolar protein 4</fullName>
    </submittedName>
</protein>
<sequence length="225" mass="24664">MRRGHSKLGDDRAPGRATLELIAKPPESNPLYGDGVIVGDLLYRAGSWRAPEVWGIRPRVRLGCACLSGRIMESGDRDMYRQFQDWCLRTYGDSGKTKTVTRKKYERIVQLLNGSETSSTDNAKFKFWVKSKGFQLGSPDEVSGGGCAAGGGGMQVLYVPVKTTLLSPERKERAWLVACRSGGQANQQKSRELALDRRGIGLSCARSQLSQPRNVGSLAEVEGIQ</sequence>
<keyword evidence="2" id="KW-1185">Reference proteome</keyword>
<comment type="caution">
    <text evidence="1">The sequence shown here is derived from an EMBL/GenBank/DDBJ whole genome shotgun (WGS) entry which is preliminary data.</text>
</comment>
<dbReference type="AlphaFoldDB" id="A0AAW1BMQ7"/>
<proteinExistence type="predicted"/>